<feature type="non-terminal residue" evidence="3">
    <location>
        <position position="1"/>
    </location>
</feature>
<gene>
    <name evidence="3" type="ORF">DFH08DRAFT_1022307</name>
</gene>
<dbReference type="Pfam" id="PF14223">
    <property type="entry name" value="Retrotran_gag_2"/>
    <property type="match status" value="1"/>
</dbReference>
<dbReference type="EMBL" id="JARIHO010000036">
    <property type="protein sequence ID" value="KAJ7331067.1"/>
    <property type="molecule type" value="Genomic_DNA"/>
</dbReference>
<comment type="caution">
    <text evidence="3">The sequence shown here is derived from an EMBL/GenBank/DDBJ whole genome shotgun (WGS) entry which is preliminary data.</text>
</comment>
<proteinExistence type="predicted"/>
<keyword evidence="1" id="KW-0175">Coiled coil</keyword>
<evidence type="ECO:0000259" key="2">
    <source>
        <dbReference type="Pfam" id="PF22936"/>
    </source>
</evidence>
<name>A0AAD7EL08_9AGAR</name>
<evidence type="ECO:0000256" key="1">
    <source>
        <dbReference type="SAM" id="Coils"/>
    </source>
</evidence>
<protein>
    <recommendedName>
        <fullName evidence="2">Retrovirus-related Pol polyprotein from transposon TNT 1-94-like beta-barrel domain-containing protein</fullName>
    </recommendedName>
</protein>
<keyword evidence="4" id="KW-1185">Reference proteome</keyword>
<dbReference type="Pfam" id="PF22936">
    <property type="entry name" value="Pol_BBD"/>
    <property type="match status" value="1"/>
</dbReference>
<reference evidence="3" key="1">
    <citation type="submission" date="2023-03" db="EMBL/GenBank/DDBJ databases">
        <title>Massive genome expansion in bonnet fungi (Mycena s.s.) driven by repeated elements and novel gene families across ecological guilds.</title>
        <authorList>
            <consortium name="Lawrence Berkeley National Laboratory"/>
            <person name="Harder C.B."/>
            <person name="Miyauchi S."/>
            <person name="Viragh M."/>
            <person name="Kuo A."/>
            <person name="Thoen E."/>
            <person name="Andreopoulos B."/>
            <person name="Lu D."/>
            <person name="Skrede I."/>
            <person name="Drula E."/>
            <person name="Henrissat B."/>
            <person name="Morin E."/>
            <person name="Kohler A."/>
            <person name="Barry K."/>
            <person name="LaButti K."/>
            <person name="Morin E."/>
            <person name="Salamov A."/>
            <person name="Lipzen A."/>
            <person name="Mereny Z."/>
            <person name="Hegedus B."/>
            <person name="Baldrian P."/>
            <person name="Stursova M."/>
            <person name="Weitz H."/>
            <person name="Taylor A."/>
            <person name="Grigoriev I.V."/>
            <person name="Nagy L.G."/>
            <person name="Martin F."/>
            <person name="Kauserud H."/>
        </authorList>
    </citation>
    <scope>NUCLEOTIDE SEQUENCE</scope>
    <source>
        <strain evidence="3">CBHHK002</strain>
    </source>
</reference>
<feature type="domain" description="Retrovirus-related Pol polyprotein from transposon TNT 1-94-like beta-barrel" evidence="2">
    <location>
        <begin position="201"/>
        <end position="246"/>
    </location>
</feature>
<sequence length="247" mass="27854">MASRDDDDYTPSCIRLPTLGQNGENFVIWKTQLKSQITGMGKARYINGRAVEPVKPTLADGANDAAKAAHKQALETYNEEMDEWEKHNEKIHTLFFSTIHETHKIRIANHTSARESWNMLCKLYEHQGELHAQSLVDRMHALKCPEGQHDPRPTLDQLDLLDLLIADHATNTASYSFAFHAATDFTKLEESGIVSRGFTAVIDSGANRHYCPSREHFTEYRTIEPVPIRSADNRTFYATGEGTVPIS</sequence>
<accession>A0AAD7EL08</accession>
<feature type="coiled-coil region" evidence="1">
    <location>
        <begin position="67"/>
        <end position="94"/>
    </location>
</feature>
<dbReference type="AlphaFoldDB" id="A0AAD7EL08"/>
<dbReference type="InterPro" id="IPR054722">
    <property type="entry name" value="PolX-like_BBD"/>
</dbReference>
<evidence type="ECO:0000313" key="4">
    <source>
        <dbReference type="Proteomes" id="UP001218218"/>
    </source>
</evidence>
<organism evidence="3 4">
    <name type="scientific">Mycena albidolilacea</name>
    <dbReference type="NCBI Taxonomy" id="1033008"/>
    <lineage>
        <taxon>Eukaryota</taxon>
        <taxon>Fungi</taxon>
        <taxon>Dikarya</taxon>
        <taxon>Basidiomycota</taxon>
        <taxon>Agaricomycotina</taxon>
        <taxon>Agaricomycetes</taxon>
        <taxon>Agaricomycetidae</taxon>
        <taxon>Agaricales</taxon>
        <taxon>Marasmiineae</taxon>
        <taxon>Mycenaceae</taxon>
        <taxon>Mycena</taxon>
    </lineage>
</organism>
<evidence type="ECO:0000313" key="3">
    <source>
        <dbReference type="EMBL" id="KAJ7331067.1"/>
    </source>
</evidence>
<dbReference type="Proteomes" id="UP001218218">
    <property type="component" value="Unassembled WGS sequence"/>
</dbReference>